<feature type="domain" description="STAS" evidence="3">
    <location>
        <begin position="1"/>
        <end position="100"/>
    </location>
</feature>
<dbReference type="InterPro" id="IPR002645">
    <property type="entry name" value="STAS_dom"/>
</dbReference>
<dbReference type="Proteomes" id="UP000053176">
    <property type="component" value="Unassembled WGS sequence"/>
</dbReference>
<protein>
    <recommendedName>
        <fullName evidence="2">Anti-sigma factor antagonist</fullName>
    </recommendedName>
</protein>
<name>A0A124GG20_RHILI</name>
<evidence type="ECO:0000256" key="1">
    <source>
        <dbReference type="ARBA" id="ARBA00009013"/>
    </source>
</evidence>
<evidence type="ECO:0000313" key="5">
    <source>
        <dbReference type="Proteomes" id="UP000053176"/>
    </source>
</evidence>
<dbReference type="PANTHER" id="PTHR33495:SF2">
    <property type="entry name" value="ANTI-SIGMA FACTOR ANTAGONIST TM_1081-RELATED"/>
    <property type="match status" value="1"/>
</dbReference>
<accession>A0A124GG20</accession>
<dbReference type="GO" id="GO:0043856">
    <property type="term" value="F:anti-sigma factor antagonist activity"/>
    <property type="evidence" value="ECO:0007669"/>
    <property type="project" value="InterPro"/>
</dbReference>
<comment type="caution">
    <text evidence="4">The sequence shown here is derived from an EMBL/GenBank/DDBJ whole genome shotgun (WGS) entry which is preliminary data.</text>
</comment>
<evidence type="ECO:0000313" key="4">
    <source>
        <dbReference type="EMBL" id="KUM25398.1"/>
    </source>
</evidence>
<dbReference type="EMBL" id="LPWA01000120">
    <property type="protein sequence ID" value="KUM25398.1"/>
    <property type="molecule type" value="Genomic_DNA"/>
</dbReference>
<dbReference type="AlphaFoldDB" id="A0A124GG20"/>
<gene>
    <name evidence="4" type="ORF">AU467_05090</name>
</gene>
<dbReference type="InterPro" id="IPR036513">
    <property type="entry name" value="STAS_dom_sf"/>
</dbReference>
<comment type="similarity">
    <text evidence="1 2">Belongs to the anti-sigma-factor antagonist family.</text>
</comment>
<dbReference type="SUPFAM" id="SSF52091">
    <property type="entry name" value="SpoIIaa-like"/>
    <property type="match status" value="1"/>
</dbReference>
<dbReference type="Gene3D" id="3.30.750.24">
    <property type="entry name" value="STAS domain"/>
    <property type="match status" value="1"/>
</dbReference>
<reference evidence="4 5" key="1">
    <citation type="submission" date="2015-12" db="EMBL/GenBank/DDBJ databases">
        <title>Draft genome sequence of Mesorhizobium sp. UFLA 01-765, a multitolerant efficient symbiont and plant-growth promoting strain isolated from Zn-mining soil using Leucaena leucocephala as a trap plant.</title>
        <authorList>
            <person name="Rangel W.M."/>
            <person name="Thijs S."/>
            <person name="Longatti S.M."/>
            <person name="Moreira F.M."/>
            <person name="Weyens N."/>
            <person name="Vangronsveld J."/>
            <person name="Van Hamme J.D."/>
            <person name="Bottos E.M."/>
            <person name="Rineau F."/>
        </authorList>
    </citation>
    <scope>NUCLEOTIDE SEQUENCE [LARGE SCALE GENOMIC DNA]</scope>
    <source>
        <strain evidence="4 5">UFLA 01-765</strain>
    </source>
</reference>
<evidence type="ECO:0000259" key="3">
    <source>
        <dbReference type="PROSITE" id="PS50801"/>
    </source>
</evidence>
<dbReference type="PANTHER" id="PTHR33495">
    <property type="entry name" value="ANTI-SIGMA FACTOR ANTAGONIST TM_1081-RELATED-RELATED"/>
    <property type="match status" value="1"/>
</dbReference>
<dbReference type="Pfam" id="PF01740">
    <property type="entry name" value="STAS"/>
    <property type="match status" value="1"/>
</dbReference>
<evidence type="ECO:0000256" key="2">
    <source>
        <dbReference type="RuleBase" id="RU003749"/>
    </source>
</evidence>
<sequence>MNISHEDHPDRTVVQVSGRLDTLHAKTFETYVVDIIRDTSAQIVINMAGVSYVASSGLRSLLIAAKQMRAAGRDLLLSDLQPAVKEVFDISGFSSIFRIV</sequence>
<organism evidence="4 5">
    <name type="scientific">Rhizobium loti</name>
    <name type="common">Mesorhizobium loti</name>
    <dbReference type="NCBI Taxonomy" id="381"/>
    <lineage>
        <taxon>Bacteria</taxon>
        <taxon>Pseudomonadati</taxon>
        <taxon>Pseudomonadota</taxon>
        <taxon>Alphaproteobacteria</taxon>
        <taxon>Hyphomicrobiales</taxon>
        <taxon>Phyllobacteriaceae</taxon>
        <taxon>Mesorhizobium</taxon>
    </lineage>
</organism>
<dbReference type="PROSITE" id="PS50801">
    <property type="entry name" value="STAS"/>
    <property type="match status" value="1"/>
</dbReference>
<dbReference type="OrthoDB" id="280847at2"/>
<proteinExistence type="inferred from homology"/>
<dbReference type="CDD" id="cd07043">
    <property type="entry name" value="STAS_anti-anti-sigma_factors"/>
    <property type="match status" value="1"/>
</dbReference>
<dbReference type="NCBIfam" id="TIGR00377">
    <property type="entry name" value="ant_ant_sig"/>
    <property type="match status" value="1"/>
</dbReference>
<dbReference type="InterPro" id="IPR003658">
    <property type="entry name" value="Anti-sigma_ant"/>
</dbReference>